<keyword evidence="2" id="KW-1185">Reference proteome</keyword>
<accession>A0ABU3I8D3</accession>
<evidence type="ECO:0000313" key="2">
    <source>
        <dbReference type="Proteomes" id="UP001247542"/>
    </source>
</evidence>
<proteinExistence type="predicted"/>
<dbReference type="RefSeq" id="WP_313271716.1">
    <property type="nucleotide sequence ID" value="NZ_JASXSX010000001.1"/>
</dbReference>
<reference evidence="1 2" key="1">
    <citation type="submission" date="2023-06" db="EMBL/GenBank/DDBJ databases">
        <title>Draft genome sequence of Gleimia hominis type strain CCUG 57540T.</title>
        <authorList>
            <person name="Salva-Serra F."/>
            <person name="Cardew S."/>
            <person name="Jensie Markopoulos S."/>
            <person name="Ohlen M."/>
            <person name="Inganas E."/>
            <person name="Svensson-Stadler L."/>
            <person name="Moore E.R.B."/>
        </authorList>
    </citation>
    <scope>NUCLEOTIDE SEQUENCE [LARGE SCALE GENOMIC DNA]</scope>
    <source>
        <strain evidence="1 2">CCUG 57540</strain>
    </source>
</reference>
<sequence length="216" mass="22788">MIRFDPLETPEPGDVNSRGTRLGTVASVLAMLLAAPPSRGMELNLRDGQMLDLWPLRDEDSQAGVRKLRTVMAGGPLRVSGEYNALLGPGGCVPKSETAATGAEANQGGQTLAGTYARYGFAQPHLQHLGFGHVANQVGFVGVLATTLAQCARENTDLSEHARVFSTFLDDHAGPLCARVVKGIRSEGSSEFYSAVGDLLVGFLKEAAALANHLTD</sequence>
<name>A0ABU3I8D3_9ACTO</name>
<organism evidence="1 2">
    <name type="scientific">Gleimia hominis</name>
    <dbReference type="NCBI Taxonomy" id="595468"/>
    <lineage>
        <taxon>Bacteria</taxon>
        <taxon>Bacillati</taxon>
        <taxon>Actinomycetota</taxon>
        <taxon>Actinomycetes</taxon>
        <taxon>Actinomycetales</taxon>
        <taxon>Actinomycetaceae</taxon>
        <taxon>Gleimia</taxon>
    </lineage>
</organism>
<dbReference type="Proteomes" id="UP001247542">
    <property type="component" value="Unassembled WGS sequence"/>
</dbReference>
<dbReference type="EMBL" id="JASXSX010000001">
    <property type="protein sequence ID" value="MDT3766645.1"/>
    <property type="molecule type" value="Genomic_DNA"/>
</dbReference>
<comment type="caution">
    <text evidence="1">The sequence shown here is derived from an EMBL/GenBank/DDBJ whole genome shotgun (WGS) entry which is preliminary data.</text>
</comment>
<dbReference type="InterPro" id="IPR036411">
    <property type="entry name" value="TorD-like_sf"/>
</dbReference>
<dbReference type="SUPFAM" id="SSF89155">
    <property type="entry name" value="TorD-like"/>
    <property type="match status" value="1"/>
</dbReference>
<gene>
    <name evidence="1" type="ORF">QS713_00985</name>
</gene>
<dbReference type="Gene3D" id="1.10.3480.10">
    <property type="entry name" value="TorD-like"/>
    <property type="match status" value="1"/>
</dbReference>
<evidence type="ECO:0000313" key="1">
    <source>
        <dbReference type="EMBL" id="MDT3766645.1"/>
    </source>
</evidence>
<protein>
    <submittedName>
        <fullName evidence="1">Uncharacterized protein</fullName>
    </submittedName>
</protein>